<dbReference type="Proteomes" id="UP000075544">
    <property type="component" value="Unassembled WGS sequence"/>
</dbReference>
<dbReference type="AlphaFoldDB" id="A0A150HXD3"/>
<keyword evidence="4 8" id="KW-0812">Transmembrane</keyword>
<evidence type="ECO:0000256" key="4">
    <source>
        <dbReference type="ARBA" id="ARBA00022692"/>
    </source>
</evidence>
<evidence type="ECO:0000256" key="5">
    <source>
        <dbReference type="ARBA" id="ARBA00022989"/>
    </source>
</evidence>
<sequence length="122" mass="13168">MVSIEFLLASGIGLLTATGIYLILRARTFPAVLGLAMIGYAVNLFLFAMGRLQVNAPAILTEATKVTDPLPQALVLTAIVIGFATTAFIVQLALRSRYESGTDHVDSKEEPTLTYDPREDEP</sequence>
<dbReference type="NCBIfam" id="NF006573">
    <property type="entry name" value="PRK09094.1"/>
    <property type="match status" value="1"/>
</dbReference>
<accession>A0A150HXD3</accession>
<dbReference type="PANTHER" id="PTHR34583:SF2">
    <property type="entry name" value="ANTIPORTER SUBUNIT MNHC2-RELATED"/>
    <property type="match status" value="1"/>
</dbReference>
<dbReference type="InterPro" id="IPR050601">
    <property type="entry name" value="CPA3_antiporter_subunitC"/>
</dbReference>
<reference evidence="9 10" key="1">
    <citation type="journal article" date="2016" name="Sci. Rep.">
        <title>Genomic and phenotypic characterization of the species Acinetobacter venetianus.</title>
        <authorList>
            <person name="Fondi M."/>
            <person name="Maida I."/>
            <person name="Perrin E."/>
            <person name="Orlandini V."/>
            <person name="La Torre L."/>
            <person name="Bosi E."/>
            <person name="Negroni A."/>
            <person name="Zanaroli G."/>
            <person name="Fava F."/>
            <person name="Decorosi F."/>
            <person name="Giovannetti L."/>
            <person name="Viti C."/>
            <person name="Vaneechoutte M."/>
            <person name="Dijkshoorn L."/>
            <person name="Fani R."/>
        </authorList>
    </citation>
    <scope>NUCLEOTIDE SEQUENCE [LARGE SCALE GENOMIC DNA]</scope>
    <source>
        <strain evidence="9 10">LUH13518</strain>
    </source>
</reference>
<dbReference type="PANTHER" id="PTHR34583">
    <property type="entry name" value="ANTIPORTER SUBUNIT MNHC2-RELATED"/>
    <property type="match status" value="1"/>
</dbReference>
<gene>
    <name evidence="9" type="primary">mnhC1</name>
    <name evidence="9" type="ORF">AVENLUH13518_00908</name>
</gene>
<protein>
    <submittedName>
        <fullName evidence="9">Na(+)/H(+) antiporter subunit C1</fullName>
    </submittedName>
</protein>
<feature type="region of interest" description="Disordered" evidence="7">
    <location>
        <begin position="99"/>
        <end position="122"/>
    </location>
</feature>
<dbReference type="InterPro" id="IPR039428">
    <property type="entry name" value="NUOK/Mnh_C1-like"/>
</dbReference>
<dbReference type="PATRIC" id="fig|52133.19.peg.932"/>
<keyword evidence="6 8" id="KW-0472">Membrane</keyword>
<evidence type="ECO:0000256" key="6">
    <source>
        <dbReference type="ARBA" id="ARBA00023136"/>
    </source>
</evidence>
<evidence type="ECO:0000256" key="8">
    <source>
        <dbReference type="SAM" id="Phobius"/>
    </source>
</evidence>
<evidence type="ECO:0000256" key="3">
    <source>
        <dbReference type="ARBA" id="ARBA00022475"/>
    </source>
</evidence>
<evidence type="ECO:0000313" key="10">
    <source>
        <dbReference type="Proteomes" id="UP000075544"/>
    </source>
</evidence>
<organism evidence="9 10">
    <name type="scientific">Acinetobacter venetianus</name>
    <dbReference type="NCBI Taxonomy" id="52133"/>
    <lineage>
        <taxon>Bacteria</taxon>
        <taxon>Pseudomonadati</taxon>
        <taxon>Pseudomonadota</taxon>
        <taxon>Gammaproteobacteria</taxon>
        <taxon>Moraxellales</taxon>
        <taxon>Moraxellaceae</taxon>
        <taxon>Acinetobacter</taxon>
    </lineage>
</organism>
<evidence type="ECO:0000313" key="9">
    <source>
        <dbReference type="EMBL" id="KXZ71762.1"/>
    </source>
</evidence>
<feature type="transmembrane region" description="Helical" evidence="8">
    <location>
        <begin position="6"/>
        <end position="24"/>
    </location>
</feature>
<evidence type="ECO:0000256" key="1">
    <source>
        <dbReference type="ARBA" id="ARBA00004651"/>
    </source>
</evidence>
<feature type="transmembrane region" description="Helical" evidence="8">
    <location>
        <begin position="70"/>
        <end position="94"/>
    </location>
</feature>
<comment type="subcellular location">
    <subcellularLocation>
        <location evidence="1">Cell membrane</location>
        <topology evidence="1">Multi-pass membrane protein</topology>
    </subcellularLocation>
</comment>
<dbReference type="Pfam" id="PF00420">
    <property type="entry name" value="Oxidored_q2"/>
    <property type="match status" value="1"/>
</dbReference>
<keyword evidence="3" id="KW-1003">Cell membrane</keyword>
<feature type="compositionally biased region" description="Basic and acidic residues" evidence="7">
    <location>
        <begin position="99"/>
        <end position="111"/>
    </location>
</feature>
<dbReference type="Gene3D" id="1.10.287.3510">
    <property type="match status" value="1"/>
</dbReference>
<proteinExistence type="inferred from homology"/>
<evidence type="ECO:0000256" key="7">
    <source>
        <dbReference type="SAM" id="MobiDB-lite"/>
    </source>
</evidence>
<feature type="transmembrane region" description="Helical" evidence="8">
    <location>
        <begin position="31"/>
        <end position="50"/>
    </location>
</feature>
<dbReference type="EMBL" id="JRHX01000032">
    <property type="protein sequence ID" value="KXZ71762.1"/>
    <property type="molecule type" value="Genomic_DNA"/>
</dbReference>
<evidence type="ECO:0000256" key="2">
    <source>
        <dbReference type="ARBA" id="ARBA00010388"/>
    </source>
</evidence>
<dbReference type="GO" id="GO:0005886">
    <property type="term" value="C:plasma membrane"/>
    <property type="evidence" value="ECO:0007669"/>
    <property type="project" value="UniProtKB-SubCell"/>
</dbReference>
<dbReference type="RefSeq" id="WP_061524173.1">
    <property type="nucleotide sequence ID" value="NZ_JRHX01000032.1"/>
</dbReference>
<keyword evidence="5 8" id="KW-1133">Transmembrane helix</keyword>
<name>A0A150HXD3_9GAMM</name>
<comment type="similarity">
    <text evidence="2">Belongs to the CPA3 antiporters (TC 2.A.63) subunit C family.</text>
</comment>
<comment type="caution">
    <text evidence="9">The sequence shown here is derived from an EMBL/GenBank/DDBJ whole genome shotgun (WGS) entry which is preliminary data.</text>
</comment>